<reference evidence="15 16" key="1">
    <citation type="journal article" date="2019" name="Genome Biol. Evol.">
        <title>Insights into the evolution of the New World diploid cottons (Gossypium, subgenus Houzingenia) based on genome sequencing.</title>
        <authorList>
            <person name="Grover C.E."/>
            <person name="Arick M.A. 2nd"/>
            <person name="Thrash A."/>
            <person name="Conover J.L."/>
            <person name="Sanders W.S."/>
            <person name="Peterson D.G."/>
            <person name="Frelichowski J.E."/>
            <person name="Scheffler J.A."/>
            <person name="Scheffler B.E."/>
            <person name="Wendel J.F."/>
        </authorList>
    </citation>
    <scope>NUCLEOTIDE SEQUENCE [LARGE SCALE GENOMIC DNA]</scope>
    <source>
        <strain evidence="15">157</strain>
        <tissue evidence="15">Leaf</tissue>
    </source>
</reference>
<dbReference type="FunFam" id="3.80.10.10:FF:000041">
    <property type="entry name" value="LRR receptor-like serine/threonine-protein kinase ERECTA"/>
    <property type="match status" value="1"/>
</dbReference>
<dbReference type="AlphaFoldDB" id="A0A7J8NG95"/>
<dbReference type="GO" id="GO:0005886">
    <property type="term" value="C:plasma membrane"/>
    <property type="evidence" value="ECO:0007669"/>
    <property type="project" value="UniProtKB-SubCell"/>
</dbReference>
<keyword evidence="3" id="KW-1003">Cell membrane</keyword>
<dbReference type="SUPFAM" id="SSF52058">
    <property type="entry name" value="L domain-like"/>
    <property type="match status" value="2"/>
</dbReference>
<evidence type="ECO:0000256" key="5">
    <source>
        <dbReference type="ARBA" id="ARBA00022614"/>
    </source>
</evidence>
<evidence type="ECO:0000256" key="7">
    <source>
        <dbReference type="ARBA" id="ARBA00022729"/>
    </source>
</evidence>
<dbReference type="InterPro" id="IPR003591">
    <property type="entry name" value="Leu-rich_rpt_typical-subtyp"/>
</dbReference>
<evidence type="ECO:0000256" key="6">
    <source>
        <dbReference type="ARBA" id="ARBA00022692"/>
    </source>
</evidence>
<name>A0A7J8NG95_9ROSI</name>
<evidence type="ECO:0000256" key="10">
    <source>
        <dbReference type="ARBA" id="ARBA00023136"/>
    </source>
</evidence>
<dbReference type="PANTHER" id="PTHR48063">
    <property type="entry name" value="LRR RECEPTOR-LIKE KINASE"/>
    <property type="match status" value="1"/>
</dbReference>
<dbReference type="FunFam" id="3.80.10.10:FF:000095">
    <property type="entry name" value="LRR receptor-like serine/threonine-protein kinase GSO1"/>
    <property type="match status" value="1"/>
</dbReference>
<evidence type="ECO:0000256" key="11">
    <source>
        <dbReference type="ARBA" id="ARBA00023170"/>
    </source>
</evidence>
<keyword evidence="7" id="KW-0732">Signal</keyword>
<evidence type="ECO:0000256" key="8">
    <source>
        <dbReference type="ARBA" id="ARBA00022737"/>
    </source>
</evidence>
<keyword evidence="9 13" id="KW-1133">Transmembrane helix</keyword>
<evidence type="ECO:0000256" key="3">
    <source>
        <dbReference type="ARBA" id="ARBA00022475"/>
    </source>
</evidence>
<evidence type="ECO:0000256" key="1">
    <source>
        <dbReference type="ARBA" id="ARBA00004251"/>
    </source>
</evidence>
<sequence length="1030" mass="112849">MKTTPPTSLSSLCMVMDNSKKLGTIVFLELFCLGCLVISICNAISDVACIESERQALLRFKQNLTDPSDQLASWSNGGNCCDWTGLVCDNLTGHVIELHLGNLHNPTEDTGFPGKPFERSRLSGKVVSSLLDLKHLQYLDLSGNNFGGQIPGFLGSLHNLRYLNLSNAGFEGSIPSQLGNLTHLQYLDLHDTLSTYLYAENLQWLTYLTKLKSLDLSGVTLSKASHWLEVTNALPSLIALSLSNCDLDPVPPLKNVNFSSLGALDLSYNTFSNSISSWIFTLTSLVSLDLSHNSFQGQFPDGLRNMTSLTYLSLSSNGFNSSIPNWLYSLNHLQHLNLGSNNFQGTISEGVGNLTSAISLVFAYNKLEVAALRSLGKLCSLRILVLSGLKLSQDISDVLKSLSGCLSGRLESLFLVNCQLSGHMSNQLGQFKNLVDLYITNNSISGPIPDSLRTLTSLREVDLSENRLNGSFPDWFGQLRKLEVLWIGKNMLEGVVSEAHFSNVTRLRLLQASGNRLSLKVSPDWVPPFQLGVIALSSWNLGPRFPNWLRYQKDFLFLDISVARIIDTIPDWFWNLSSQFFYMNLSHNQIQGRVAGILNTNPPLGYASSIDLSSNFFQGPLPCLPSNVGTLDLSNNSFSGSISPLLCCKMEEPKSLGTLRLAYNHLSGPIPDCWMSWPNIFSLDLKNNNLSGSLPSSMGSLSFLQSLHLRKNNLSGVLPPSLQNCSSLLALDLGENKFEGNIPNWIGERLSRIMILGLRSNDFQGDIPHELCALGSLTILDLAHNNLSGNIPECFNNFSAMASVRNSSDPISYSFGHFKNSIETTLVVIKGILLEYSTTLQLVTSLDLSDNNLSGQIPVGITDLLGLRSLNLSINRLLGKIPETIGNMGTLESLDFSFNQLSGAIPPSISKLTFLSYLNVAYNNLTGKIPSSTQLQSFAASNFAGNTLCGPPLTDNCSINAVEPDAGGGNSEGSEDGLEVDWFWFYVSMALGFVVAFWSFAGPLLFKKSWRSAYFQMLDSMGKKARRCFC</sequence>
<comment type="subcellular location">
    <subcellularLocation>
        <location evidence="1">Cell membrane</location>
        <topology evidence="1">Single-pass type I membrane protein</topology>
    </subcellularLocation>
</comment>
<keyword evidence="12" id="KW-0325">Glycoprotein</keyword>
<keyword evidence="16" id="KW-1185">Reference proteome</keyword>
<keyword evidence="8" id="KW-0677">Repeat</keyword>
<dbReference type="Proteomes" id="UP000593572">
    <property type="component" value="Unassembled WGS sequence"/>
</dbReference>
<evidence type="ECO:0000256" key="4">
    <source>
        <dbReference type="ARBA" id="ARBA00022553"/>
    </source>
</evidence>
<organism evidence="15 16">
    <name type="scientific">Gossypium lobatum</name>
    <dbReference type="NCBI Taxonomy" id="34289"/>
    <lineage>
        <taxon>Eukaryota</taxon>
        <taxon>Viridiplantae</taxon>
        <taxon>Streptophyta</taxon>
        <taxon>Embryophyta</taxon>
        <taxon>Tracheophyta</taxon>
        <taxon>Spermatophyta</taxon>
        <taxon>Magnoliopsida</taxon>
        <taxon>eudicotyledons</taxon>
        <taxon>Gunneridae</taxon>
        <taxon>Pentapetalae</taxon>
        <taxon>rosids</taxon>
        <taxon>malvids</taxon>
        <taxon>Malvales</taxon>
        <taxon>Malvaceae</taxon>
        <taxon>Malvoideae</taxon>
        <taxon>Gossypium</taxon>
    </lineage>
</organism>
<evidence type="ECO:0000313" key="15">
    <source>
        <dbReference type="EMBL" id="MBA0576028.1"/>
    </source>
</evidence>
<accession>A0A7J8NG95</accession>
<dbReference type="SMART" id="SM00369">
    <property type="entry name" value="LRR_TYP"/>
    <property type="match status" value="10"/>
</dbReference>
<dbReference type="FunFam" id="3.80.10.10:FF:000111">
    <property type="entry name" value="LRR receptor-like serine/threonine-protein kinase ERECTA"/>
    <property type="match status" value="1"/>
</dbReference>
<evidence type="ECO:0000313" key="16">
    <source>
        <dbReference type="Proteomes" id="UP000593572"/>
    </source>
</evidence>
<keyword evidence="10 13" id="KW-0472">Membrane</keyword>
<dbReference type="InterPro" id="IPR046956">
    <property type="entry name" value="RLP23-like"/>
</dbReference>
<dbReference type="SUPFAM" id="SSF52047">
    <property type="entry name" value="RNI-like"/>
    <property type="match status" value="1"/>
</dbReference>
<dbReference type="Pfam" id="PF08263">
    <property type="entry name" value="LRRNT_2"/>
    <property type="match status" value="1"/>
</dbReference>
<keyword evidence="11" id="KW-0675">Receptor</keyword>
<dbReference type="PANTHER" id="PTHR48063:SF98">
    <property type="entry name" value="LRR RECEPTOR-LIKE SERINE_THREONINE-PROTEIN KINASE FLS2"/>
    <property type="match status" value="1"/>
</dbReference>
<feature type="domain" description="Leucine-rich repeat-containing N-terminal plant-type" evidence="14">
    <location>
        <begin position="51"/>
        <end position="89"/>
    </location>
</feature>
<dbReference type="EMBL" id="JABEZX010336060">
    <property type="protein sequence ID" value="MBA0576028.1"/>
    <property type="molecule type" value="Genomic_DNA"/>
</dbReference>
<keyword evidence="4" id="KW-0597">Phosphoprotein</keyword>
<dbReference type="Pfam" id="PF00560">
    <property type="entry name" value="LRR_1"/>
    <property type="match status" value="10"/>
</dbReference>
<dbReference type="FunFam" id="3.80.10.10:FF:001347">
    <property type="entry name" value="LRR receptor-like serine/threonine-protein kinase GSO2"/>
    <property type="match status" value="1"/>
</dbReference>
<comment type="caution">
    <text evidence="15">The sequence shown here is derived from an EMBL/GenBank/DDBJ whole genome shotgun (WGS) entry which is preliminary data.</text>
</comment>
<proteinExistence type="inferred from homology"/>
<keyword evidence="5" id="KW-0433">Leucine-rich repeat</keyword>
<comment type="similarity">
    <text evidence="2">Belongs to the RLP family.</text>
</comment>
<dbReference type="InterPro" id="IPR001611">
    <property type="entry name" value="Leu-rich_rpt"/>
</dbReference>
<protein>
    <recommendedName>
        <fullName evidence="14">Leucine-rich repeat-containing N-terminal plant-type domain-containing protein</fullName>
    </recommendedName>
</protein>
<evidence type="ECO:0000259" key="14">
    <source>
        <dbReference type="Pfam" id="PF08263"/>
    </source>
</evidence>
<dbReference type="Pfam" id="PF13855">
    <property type="entry name" value="LRR_8"/>
    <property type="match status" value="2"/>
</dbReference>
<dbReference type="FunFam" id="3.80.10.10:FF:000383">
    <property type="entry name" value="Leucine-rich repeat receptor protein kinase EMS1"/>
    <property type="match status" value="1"/>
</dbReference>
<evidence type="ECO:0000256" key="9">
    <source>
        <dbReference type="ARBA" id="ARBA00022989"/>
    </source>
</evidence>
<evidence type="ECO:0000256" key="13">
    <source>
        <dbReference type="SAM" id="Phobius"/>
    </source>
</evidence>
<feature type="transmembrane region" description="Helical" evidence="13">
    <location>
        <begin position="982"/>
        <end position="1006"/>
    </location>
</feature>
<dbReference type="InterPro" id="IPR032675">
    <property type="entry name" value="LRR_dom_sf"/>
</dbReference>
<dbReference type="InterPro" id="IPR013210">
    <property type="entry name" value="LRR_N_plant-typ"/>
</dbReference>
<dbReference type="GO" id="GO:0007165">
    <property type="term" value="P:signal transduction"/>
    <property type="evidence" value="ECO:0007669"/>
    <property type="project" value="UniProtKB-ARBA"/>
</dbReference>
<keyword evidence="6 13" id="KW-0812">Transmembrane</keyword>
<evidence type="ECO:0000256" key="12">
    <source>
        <dbReference type="ARBA" id="ARBA00023180"/>
    </source>
</evidence>
<dbReference type="Gene3D" id="3.80.10.10">
    <property type="entry name" value="Ribonuclease Inhibitor"/>
    <property type="match status" value="4"/>
</dbReference>
<evidence type="ECO:0000256" key="2">
    <source>
        <dbReference type="ARBA" id="ARBA00009592"/>
    </source>
</evidence>
<gene>
    <name evidence="15" type="ORF">Golob_027874</name>
</gene>